<feature type="region of interest" description="Disordered" evidence="1">
    <location>
        <begin position="1"/>
        <end position="53"/>
    </location>
</feature>
<gene>
    <name evidence="3" type="ORF">HMPREF1317_0044</name>
</gene>
<organism evidence="3 4">
    <name type="scientific">Schaalia georgiae F0490</name>
    <dbReference type="NCBI Taxonomy" id="1125717"/>
    <lineage>
        <taxon>Bacteria</taxon>
        <taxon>Bacillati</taxon>
        <taxon>Actinomycetota</taxon>
        <taxon>Actinomycetes</taxon>
        <taxon>Actinomycetales</taxon>
        <taxon>Actinomycetaceae</taxon>
        <taxon>Schaalia</taxon>
    </lineage>
</organism>
<feature type="compositionally biased region" description="Acidic residues" evidence="1">
    <location>
        <begin position="1"/>
        <end position="15"/>
    </location>
</feature>
<dbReference type="EMBL" id="AKFS01000295">
    <property type="protein sequence ID" value="EJF36377.1"/>
    <property type="molecule type" value="Genomic_DNA"/>
</dbReference>
<keyword evidence="2" id="KW-1133">Transmembrane helix</keyword>
<dbReference type="AlphaFoldDB" id="J0MWB4"/>
<name>J0MWB4_9ACTO</name>
<feature type="transmembrane region" description="Helical" evidence="2">
    <location>
        <begin position="59"/>
        <end position="77"/>
    </location>
</feature>
<dbReference type="OrthoDB" id="9940311at2"/>
<keyword evidence="2" id="KW-0812">Transmembrane</keyword>
<dbReference type="Proteomes" id="UP000004578">
    <property type="component" value="Unassembled WGS sequence"/>
</dbReference>
<evidence type="ECO:0000313" key="4">
    <source>
        <dbReference type="Proteomes" id="UP000004578"/>
    </source>
</evidence>
<proteinExistence type="predicted"/>
<feature type="region of interest" description="Disordered" evidence="1">
    <location>
        <begin position="80"/>
        <end position="99"/>
    </location>
</feature>
<protein>
    <submittedName>
        <fullName evidence="3">Uncharacterized protein</fullName>
    </submittedName>
</protein>
<evidence type="ECO:0000256" key="2">
    <source>
        <dbReference type="SAM" id="Phobius"/>
    </source>
</evidence>
<comment type="caution">
    <text evidence="3">The sequence shown here is derived from an EMBL/GenBank/DDBJ whole genome shotgun (WGS) entry which is preliminary data.</text>
</comment>
<keyword evidence="4" id="KW-1185">Reference proteome</keyword>
<accession>J0MWB4</accession>
<keyword evidence="2" id="KW-0472">Membrane</keyword>
<dbReference type="PATRIC" id="fig|1125717.3.peg.1834"/>
<sequence>MDPLDDEPTPADDAPETPPGGAQQDDAQQGGAQQDGGPRTDEEPLSAIRQRHQRARRRRALAISGALVVALVIGILVHSRSGANPPTGVQESGYENTESVPGAPALGPDLDVLWRVPAPPSGNGAVNARILPVDNRSLFVAKETAQGGIWVAELAVFEGSADHPPRRPPALLWASTIEDPEGLGDAPMTYTEHDAQWQRQSTEAPSGYEIFIKNWAVNARTGAVRRAPWADPDAATPTRAVGTFNATVVACGSGCSGWAYSYDTGWTTTWTRDSVQIPHSYQQAEDEAPDSKGQSHIWALLDPDQDGALPILDTTTGEVRTPFPVGTSSGDVYAEEKGWTVVDEGAATVTSYSADGTPKKEGALAPDARSAAPLDDTHYYSHLTGAGNPDDPVARVSGQDCDSLIIGRPSEDPPALRVPAPARIATRTGGSCLPAFSLSSAPSSGALERAVVLTEKGGTNPSSTVLAALRTDRRPDGQKLVFPQDDSPAMAFVGIGSYAFLIGVDENGILGFIPKAEKK</sequence>
<reference evidence="3 4" key="1">
    <citation type="submission" date="2012-05" db="EMBL/GenBank/DDBJ databases">
        <authorList>
            <person name="Harkins D.M."/>
            <person name="Madupu R."/>
            <person name="Durkin A.S."/>
            <person name="Torralba M."/>
            <person name="Methe B."/>
            <person name="Sutton G.G."/>
            <person name="Nelson K.E."/>
        </authorList>
    </citation>
    <scope>NUCLEOTIDE SEQUENCE [LARGE SCALE GENOMIC DNA]</scope>
    <source>
        <strain evidence="3 4">F0490</strain>
    </source>
</reference>
<feature type="compositionally biased region" description="Polar residues" evidence="1">
    <location>
        <begin position="81"/>
        <end position="99"/>
    </location>
</feature>
<feature type="compositionally biased region" description="Low complexity" evidence="1">
    <location>
        <begin position="19"/>
        <end position="37"/>
    </location>
</feature>
<dbReference type="RefSeq" id="WP_005872552.1">
    <property type="nucleotide sequence ID" value="NZ_AKFS01000295.1"/>
</dbReference>
<evidence type="ECO:0000313" key="3">
    <source>
        <dbReference type="EMBL" id="EJF36377.1"/>
    </source>
</evidence>
<evidence type="ECO:0000256" key="1">
    <source>
        <dbReference type="SAM" id="MobiDB-lite"/>
    </source>
</evidence>